<dbReference type="AlphaFoldDB" id="A0A8W7P9K8"/>
<evidence type="ECO:0000313" key="1">
    <source>
        <dbReference type="EnsemblMetazoa" id="ACOM027966-PA.1"/>
    </source>
</evidence>
<protein>
    <submittedName>
        <fullName evidence="1">Uncharacterized protein</fullName>
    </submittedName>
</protein>
<dbReference type="EnsemblMetazoa" id="ACOM027966-RA">
    <property type="protein sequence ID" value="ACOM027966-PA.1"/>
    <property type="gene ID" value="ACOM027966"/>
</dbReference>
<proteinExistence type="predicted"/>
<dbReference type="Proteomes" id="UP000075882">
    <property type="component" value="Unassembled WGS sequence"/>
</dbReference>
<accession>A0A8W7P9K8</accession>
<organism evidence="1">
    <name type="scientific">Anopheles coluzzii</name>
    <name type="common">African malaria mosquito</name>
    <dbReference type="NCBI Taxonomy" id="1518534"/>
    <lineage>
        <taxon>Eukaryota</taxon>
        <taxon>Metazoa</taxon>
        <taxon>Ecdysozoa</taxon>
        <taxon>Arthropoda</taxon>
        <taxon>Hexapoda</taxon>
        <taxon>Insecta</taxon>
        <taxon>Pterygota</taxon>
        <taxon>Neoptera</taxon>
        <taxon>Endopterygota</taxon>
        <taxon>Diptera</taxon>
        <taxon>Nematocera</taxon>
        <taxon>Culicoidea</taxon>
        <taxon>Culicidae</taxon>
        <taxon>Anophelinae</taxon>
        <taxon>Anopheles</taxon>
    </lineage>
</organism>
<reference evidence="1" key="1">
    <citation type="submission" date="2022-08" db="UniProtKB">
        <authorList>
            <consortium name="EnsemblMetazoa"/>
        </authorList>
    </citation>
    <scope>IDENTIFICATION</scope>
</reference>
<name>A0A8W7P9K8_ANOCL</name>
<sequence>MSNGIRFSSSMSLMSLSSAQLPPRSIASKNFLMCRRKMRWPASCPNSSRKSIHSRWFDSFFDELLQIDRWSVICVRIRRVTYSVLAFSRSFRCLAASAYDGTFDRCFALSIICASTTNARSMLMLSWADVSINSIWPFASHPLVIMSLHVRDKTLRDFPAEGQNQCLDTRTSLAYCREQQIHHSSWTLEWDPPSTLQKPAISQWI</sequence>